<keyword evidence="2" id="KW-0813">Transport</keyword>
<evidence type="ECO:0000256" key="4">
    <source>
        <dbReference type="ARBA" id="ARBA00022597"/>
    </source>
</evidence>
<dbReference type="GO" id="GO:0009401">
    <property type="term" value="P:phosphoenolpyruvate-dependent sugar phosphotransferase system"/>
    <property type="evidence" value="ECO:0007669"/>
    <property type="project" value="UniProtKB-KW"/>
</dbReference>
<dbReference type="GO" id="GO:0015771">
    <property type="term" value="P:trehalose transport"/>
    <property type="evidence" value="ECO:0007669"/>
    <property type="project" value="TreeGrafter"/>
</dbReference>
<keyword evidence="3" id="KW-1003">Cell membrane</keyword>
<feature type="transmembrane region" description="Helical" evidence="12">
    <location>
        <begin position="221"/>
        <end position="244"/>
    </location>
</feature>
<dbReference type="SUPFAM" id="SSF55604">
    <property type="entry name" value="Glucose permease domain IIB"/>
    <property type="match status" value="1"/>
</dbReference>
<keyword evidence="4" id="KW-0762">Sugar transport</keyword>
<feature type="transmembrane region" description="Helical" evidence="12">
    <location>
        <begin position="401"/>
        <end position="424"/>
    </location>
</feature>
<dbReference type="InterPro" id="IPR018113">
    <property type="entry name" value="PTrfase_EIIB_Cys"/>
</dbReference>
<feature type="transmembrane region" description="Helical" evidence="12">
    <location>
        <begin position="343"/>
        <end position="363"/>
    </location>
</feature>
<evidence type="ECO:0000256" key="3">
    <source>
        <dbReference type="ARBA" id="ARBA00022475"/>
    </source>
</evidence>
<feature type="transmembrane region" description="Helical" evidence="12">
    <location>
        <begin position="181"/>
        <end position="201"/>
    </location>
</feature>
<dbReference type="STRING" id="439219.SAMN02910293_00578"/>
<feature type="transmembrane region" description="Helical" evidence="12">
    <location>
        <begin position="444"/>
        <end position="471"/>
    </location>
</feature>
<dbReference type="InterPro" id="IPR050558">
    <property type="entry name" value="PTS_Sugar-Specific_Components"/>
</dbReference>
<dbReference type="PROSITE" id="PS01035">
    <property type="entry name" value="PTS_EIIB_TYPE_1_CYS"/>
    <property type="match status" value="1"/>
</dbReference>
<keyword evidence="5" id="KW-0808">Transferase</keyword>
<feature type="domain" description="PTS EIIB type-1" evidence="13">
    <location>
        <begin position="4"/>
        <end position="86"/>
    </location>
</feature>
<evidence type="ECO:0000256" key="7">
    <source>
        <dbReference type="ARBA" id="ARBA00022692"/>
    </source>
</evidence>
<dbReference type="GO" id="GO:0016301">
    <property type="term" value="F:kinase activity"/>
    <property type="evidence" value="ECO:0007669"/>
    <property type="project" value="UniProtKB-KW"/>
</dbReference>
<dbReference type="PROSITE" id="PS51103">
    <property type="entry name" value="PTS_EIIC_TYPE_1"/>
    <property type="match status" value="1"/>
</dbReference>
<evidence type="ECO:0000256" key="12">
    <source>
        <dbReference type="SAM" id="Phobius"/>
    </source>
</evidence>
<dbReference type="GO" id="GO:0008982">
    <property type="term" value="F:protein-N(PI)-phosphohistidine-sugar phosphotransferase activity"/>
    <property type="evidence" value="ECO:0007669"/>
    <property type="project" value="InterPro"/>
</dbReference>
<dbReference type="FunFam" id="3.30.1360.60:FF:000001">
    <property type="entry name" value="PTS system glucose-specific IIBC component PtsG"/>
    <property type="match status" value="1"/>
</dbReference>
<gene>
    <name evidence="15" type="ORF">SAMN02910293_00578</name>
</gene>
<evidence type="ECO:0000259" key="14">
    <source>
        <dbReference type="PROSITE" id="PS51103"/>
    </source>
</evidence>
<protein>
    <submittedName>
        <fullName evidence="15">PTS system, beta-glucosides-specific IIC component</fullName>
    </submittedName>
</protein>
<dbReference type="eggNOG" id="COG1263">
    <property type="taxonomic scope" value="Bacteria"/>
</dbReference>
<evidence type="ECO:0000256" key="9">
    <source>
        <dbReference type="ARBA" id="ARBA00022989"/>
    </source>
</evidence>
<evidence type="ECO:0000256" key="1">
    <source>
        <dbReference type="ARBA" id="ARBA00004651"/>
    </source>
</evidence>
<dbReference type="InterPro" id="IPR013013">
    <property type="entry name" value="PTS_EIIC_1"/>
</dbReference>
<keyword evidence="7 12" id="KW-0812">Transmembrane</keyword>
<dbReference type="PROSITE" id="PS51098">
    <property type="entry name" value="PTS_EIIB_TYPE_1"/>
    <property type="match status" value="1"/>
</dbReference>
<feature type="transmembrane region" description="Helical" evidence="12">
    <location>
        <begin position="149"/>
        <end position="169"/>
    </location>
</feature>
<evidence type="ECO:0000256" key="11">
    <source>
        <dbReference type="PROSITE-ProRule" id="PRU00421"/>
    </source>
</evidence>
<dbReference type="GO" id="GO:0090589">
    <property type="term" value="F:protein-phosphocysteine-trehalose phosphotransferase system transporter activity"/>
    <property type="evidence" value="ECO:0007669"/>
    <property type="project" value="TreeGrafter"/>
</dbReference>
<evidence type="ECO:0000256" key="8">
    <source>
        <dbReference type="ARBA" id="ARBA00022777"/>
    </source>
</evidence>
<dbReference type="InterPro" id="IPR003352">
    <property type="entry name" value="PTS_EIIC"/>
</dbReference>
<proteinExistence type="predicted"/>
<keyword evidence="16" id="KW-1185">Reference proteome</keyword>
<sequence length="475" mass="50970">MKYENLINQIVTNVGGESNVETVVHCATRLRFVLKDESKFNADELKNLTGVLTALPSGGQYHVVIGNHVSDVYNELVSMYPSTVSNDLAQKDQEEKISDKKKNPLGVFIDTIVSIMLPMVNIMAATGIIKGFVILFNSLGWLASDSGAYNLLYGVSNVFFYFLPLFVGYSAAKRFKLDETIGIAVGAIFFYPTLVSLLSNTENVKTLFTGTMIQSNVATDFFGIPVIFNDYSTTIIPTILSVYFTAKVYHAFKGKLPVLVESFGTPLLTLLISLPVSVIIIGPIANVISSFLANSVMALYNINPTIISALLGGFWILLVSIGLHSAIVPIAITNFFINGYDVIFPMITAHGFAIAGAMFAIALKQKSQAQKSLAWSAGFSAWVPGVIEPALYGFILENKKLLATMCLISGVGGAASGFFGVKLVQLAPGGIFAVPGFIEQGGSGLPVGLVVTVATIVLSTIAGFVLTLMMYKNEK</sequence>
<feature type="transmembrane region" description="Helical" evidence="12">
    <location>
        <begin position="314"/>
        <end position="337"/>
    </location>
</feature>
<reference evidence="15 16" key="1">
    <citation type="submission" date="2016-10" db="EMBL/GenBank/DDBJ databases">
        <authorList>
            <person name="de Groot N.N."/>
        </authorList>
    </citation>
    <scope>NUCLEOTIDE SEQUENCE [LARGE SCALE GENOMIC DNA]</scope>
    <source>
        <strain evidence="15 16">A-4</strain>
    </source>
</reference>
<accession>A0A1G6ARN5</accession>
<dbReference type="GO" id="GO:0005886">
    <property type="term" value="C:plasma membrane"/>
    <property type="evidence" value="ECO:0007669"/>
    <property type="project" value="UniProtKB-SubCell"/>
</dbReference>
<name>A0A1G6ARN5_9STRE</name>
<dbReference type="CDD" id="cd00212">
    <property type="entry name" value="PTS_IIB_glc"/>
    <property type="match status" value="1"/>
</dbReference>
<feature type="transmembrane region" description="Helical" evidence="12">
    <location>
        <begin position="105"/>
        <end position="129"/>
    </location>
</feature>
<dbReference type="eggNOG" id="COG1264">
    <property type="taxonomic scope" value="Bacteria"/>
</dbReference>
<dbReference type="Gene3D" id="3.30.1360.60">
    <property type="entry name" value="Glucose permease domain IIB"/>
    <property type="match status" value="1"/>
</dbReference>
<evidence type="ECO:0000313" key="15">
    <source>
        <dbReference type="EMBL" id="SDB11032.1"/>
    </source>
</evidence>
<dbReference type="Proteomes" id="UP000182508">
    <property type="component" value="Unassembled WGS sequence"/>
</dbReference>
<comment type="subcellular location">
    <subcellularLocation>
        <location evidence="1">Cell membrane</location>
        <topology evidence="1">Multi-pass membrane protein</topology>
    </subcellularLocation>
</comment>
<feature type="active site" description="Phosphocysteine intermediate; for EIIB activity" evidence="11">
    <location>
        <position position="26"/>
    </location>
</feature>
<feature type="domain" description="PTS EIIC type-1" evidence="14">
    <location>
        <begin position="110"/>
        <end position="475"/>
    </location>
</feature>
<keyword evidence="9 12" id="KW-1133">Transmembrane helix</keyword>
<organism evidence="15 16">
    <name type="scientific">Streptococcus henryi</name>
    <dbReference type="NCBI Taxonomy" id="439219"/>
    <lineage>
        <taxon>Bacteria</taxon>
        <taxon>Bacillati</taxon>
        <taxon>Bacillota</taxon>
        <taxon>Bacilli</taxon>
        <taxon>Lactobacillales</taxon>
        <taxon>Streptococcaceae</taxon>
        <taxon>Streptococcus</taxon>
    </lineage>
</organism>
<dbReference type="InterPro" id="IPR001996">
    <property type="entry name" value="PTS_IIB_1"/>
</dbReference>
<keyword evidence="8" id="KW-0418">Kinase</keyword>
<dbReference type="Pfam" id="PF02378">
    <property type="entry name" value="PTS_EIIC"/>
    <property type="match status" value="1"/>
</dbReference>
<evidence type="ECO:0000256" key="5">
    <source>
        <dbReference type="ARBA" id="ARBA00022679"/>
    </source>
</evidence>
<dbReference type="PANTHER" id="PTHR30175">
    <property type="entry name" value="PHOSPHOTRANSFERASE SYSTEM TRANSPORT PROTEIN"/>
    <property type="match status" value="1"/>
</dbReference>
<evidence type="ECO:0000256" key="6">
    <source>
        <dbReference type="ARBA" id="ARBA00022683"/>
    </source>
</evidence>
<keyword evidence="10 12" id="KW-0472">Membrane</keyword>
<dbReference type="PANTHER" id="PTHR30175:SF1">
    <property type="entry name" value="PTS SYSTEM ARBUTIN-, CELLOBIOSE-, AND SALICIN-SPECIFIC EIIBC COMPONENT-RELATED"/>
    <property type="match status" value="1"/>
</dbReference>
<dbReference type="Pfam" id="PF00367">
    <property type="entry name" value="PTS_EIIB"/>
    <property type="match status" value="1"/>
</dbReference>
<evidence type="ECO:0000313" key="16">
    <source>
        <dbReference type="Proteomes" id="UP000182508"/>
    </source>
</evidence>
<keyword evidence="6" id="KW-0598">Phosphotransferase system</keyword>
<evidence type="ECO:0000256" key="2">
    <source>
        <dbReference type="ARBA" id="ARBA00022448"/>
    </source>
</evidence>
<dbReference type="RefSeq" id="WP_074485413.1">
    <property type="nucleotide sequence ID" value="NZ_FMXP01000006.1"/>
</dbReference>
<evidence type="ECO:0000259" key="13">
    <source>
        <dbReference type="PROSITE" id="PS51098"/>
    </source>
</evidence>
<dbReference type="InterPro" id="IPR036878">
    <property type="entry name" value="Glu_permease_IIB"/>
</dbReference>
<dbReference type="AlphaFoldDB" id="A0A1G6ARN5"/>
<evidence type="ECO:0000256" key="10">
    <source>
        <dbReference type="ARBA" id="ARBA00023136"/>
    </source>
</evidence>
<dbReference type="EMBL" id="FMXP01000006">
    <property type="protein sequence ID" value="SDB11032.1"/>
    <property type="molecule type" value="Genomic_DNA"/>
</dbReference>